<keyword evidence="3" id="KW-0731">Sigma factor</keyword>
<evidence type="ECO:0000259" key="7">
    <source>
        <dbReference type="PROSITE" id="PS50943"/>
    </source>
</evidence>
<comment type="similarity">
    <text evidence="1">Belongs to the sigma-70 factor family. ECF subfamily.</text>
</comment>
<keyword evidence="5" id="KW-0804">Transcription</keyword>
<accession>A0A160P3T2</accession>
<keyword evidence="4" id="KW-0238">DNA-binding</keyword>
<dbReference type="InterPro" id="IPR010982">
    <property type="entry name" value="Lambda_DNA-bd_dom_sf"/>
</dbReference>
<dbReference type="InterPro" id="IPR036388">
    <property type="entry name" value="WH-like_DNA-bd_sf"/>
</dbReference>
<dbReference type="InterPro" id="IPR013324">
    <property type="entry name" value="RNA_pol_sigma_r3/r4-like"/>
</dbReference>
<dbReference type="PANTHER" id="PTHR36511">
    <property type="entry name" value="MERR FAMILY BACTERIAL REGULATORY PROTEIN"/>
    <property type="match status" value="1"/>
</dbReference>
<dbReference type="InterPro" id="IPR001387">
    <property type="entry name" value="Cro/C1-type_HTH"/>
</dbReference>
<evidence type="ECO:0000256" key="5">
    <source>
        <dbReference type="ARBA" id="ARBA00023163"/>
    </source>
</evidence>
<evidence type="ECO:0000256" key="3">
    <source>
        <dbReference type="ARBA" id="ARBA00023082"/>
    </source>
</evidence>
<evidence type="ECO:0000256" key="2">
    <source>
        <dbReference type="ARBA" id="ARBA00023015"/>
    </source>
</evidence>
<keyword evidence="9" id="KW-1185">Reference proteome</keyword>
<dbReference type="Proteomes" id="UP000217676">
    <property type="component" value="Chromosome"/>
</dbReference>
<dbReference type="SUPFAM" id="SSF88659">
    <property type="entry name" value="Sigma3 and sigma4 domains of RNA polymerase sigma factors"/>
    <property type="match status" value="1"/>
</dbReference>
<dbReference type="GO" id="GO:0016987">
    <property type="term" value="F:sigma factor activity"/>
    <property type="evidence" value="ECO:0007669"/>
    <property type="project" value="UniProtKB-KW"/>
</dbReference>
<dbReference type="PROSITE" id="PS50943">
    <property type="entry name" value="HTH_CROC1"/>
    <property type="match status" value="1"/>
</dbReference>
<gene>
    <name evidence="8" type="ORF">SLA_4672</name>
</gene>
<dbReference type="AlphaFoldDB" id="A0A160P3T2"/>
<feature type="compositionally biased region" description="Basic and acidic residues" evidence="6">
    <location>
        <begin position="90"/>
        <end position="100"/>
    </location>
</feature>
<evidence type="ECO:0000313" key="8">
    <source>
        <dbReference type="EMBL" id="BAU85556.1"/>
    </source>
</evidence>
<dbReference type="KEGG" id="slau:SLA_4672"/>
<name>A0A160P3T2_STRLU</name>
<dbReference type="PANTHER" id="PTHR36511:SF3">
    <property type="entry name" value="ANTITOXIN HIGA-2"/>
    <property type="match status" value="1"/>
</dbReference>
<dbReference type="Gene3D" id="1.10.10.10">
    <property type="entry name" value="Winged helix-like DNA-binding domain superfamily/Winged helix DNA-binding domain"/>
    <property type="match status" value="1"/>
</dbReference>
<proteinExistence type="inferred from homology"/>
<dbReference type="InterPro" id="IPR013249">
    <property type="entry name" value="RNA_pol_sigma70_r4_t2"/>
</dbReference>
<feature type="domain" description="HTH cro/C1-type" evidence="7">
    <location>
        <begin position="17"/>
        <end position="52"/>
    </location>
</feature>
<reference evidence="8 9" key="1">
    <citation type="journal article" date="2016" name="Genome Announc.">
        <title>Complete Genome Sequence of Thiostrepton-Producing Streptomyces laurentii ATCC 31255.</title>
        <authorList>
            <person name="Doi K."/>
            <person name="Fujino Y."/>
            <person name="Nagayoshi Y."/>
            <person name="Ohshima T."/>
            <person name="Ogata S."/>
        </authorList>
    </citation>
    <scope>NUCLEOTIDE SEQUENCE [LARGE SCALE GENOMIC DNA]</scope>
    <source>
        <strain evidence="8 9">ATCC 31255</strain>
    </source>
</reference>
<evidence type="ECO:0000313" key="9">
    <source>
        <dbReference type="Proteomes" id="UP000217676"/>
    </source>
</evidence>
<dbReference type="GO" id="GO:0003677">
    <property type="term" value="F:DNA binding"/>
    <property type="evidence" value="ECO:0007669"/>
    <property type="project" value="UniProtKB-KW"/>
</dbReference>
<dbReference type="CDD" id="cd00093">
    <property type="entry name" value="HTH_XRE"/>
    <property type="match status" value="1"/>
</dbReference>
<dbReference type="Pfam" id="PF08281">
    <property type="entry name" value="Sigma70_r4_2"/>
    <property type="match status" value="1"/>
</dbReference>
<sequence>MNPTPPPVALPSPKERRRLREALALSEEQVAQALGVTRATIRTWETGRASPKGRERQEAYARLLGVYEEPAAPGAERPAWLTSEATADAPGERLKSKPDPEPEPEPEPEAPETAPVPPVPAAPPTPAVGLTPHEAFDALYACVMPGLLHQTYLLTGRRRLARESVAWAFRHAWQHWPEVARDRDPAGWVRAAAHDYALSPWHRFQSRHRRADAPPADPARRELLAALQALPTPYRRTLLLYDGLGLGLPETAAETEASTPAAGNRLLHARTVIGRRIPGLADPEDLRQQLSTLVTDVPETAKTAEGSEEAKEAEEAEAAKDIARSVRTGTERGVRRTTRVVIGVTASLIAVTAFTAVTAPDRYIPVIAPGEAVEGVPVLGGPQKLGPQDLRLRDKLRKAPNPGPERLVPQAE</sequence>
<feature type="region of interest" description="Disordered" evidence="6">
    <location>
        <begin position="300"/>
        <end position="319"/>
    </location>
</feature>
<dbReference type="EMBL" id="AP017424">
    <property type="protein sequence ID" value="BAU85556.1"/>
    <property type="molecule type" value="Genomic_DNA"/>
</dbReference>
<evidence type="ECO:0000256" key="4">
    <source>
        <dbReference type="ARBA" id="ARBA00023125"/>
    </source>
</evidence>
<feature type="compositionally biased region" description="Acidic residues" evidence="6">
    <location>
        <begin position="101"/>
        <end position="110"/>
    </location>
</feature>
<dbReference type="Pfam" id="PF13560">
    <property type="entry name" value="HTH_31"/>
    <property type="match status" value="1"/>
</dbReference>
<evidence type="ECO:0000256" key="6">
    <source>
        <dbReference type="SAM" id="MobiDB-lite"/>
    </source>
</evidence>
<feature type="compositionally biased region" description="Pro residues" evidence="6">
    <location>
        <begin position="114"/>
        <end position="126"/>
    </location>
</feature>
<dbReference type="SUPFAM" id="SSF47413">
    <property type="entry name" value="lambda repressor-like DNA-binding domains"/>
    <property type="match status" value="1"/>
</dbReference>
<protein>
    <submittedName>
        <fullName evidence="8">RNA polymerase sigma factor, sigma-70 family</fullName>
    </submittedName>
</protein>
<dbReference type="GO" id="GO:0006352">
    <property type="term" value="P:DNA-templated transcription initiation"/>
    <property type="evidence" value="ECO:0007669"/>
    <property type="project" value="InterPro"/>
</dbReference>
<organism evidence="8 9">
    <name type="scientific">Streptomyces laurentii</name>
    <dbReference type="NCBI Taxonomy" id="39478"/>
    <lineage>
        <taxon>Bacteria</taxon>
        <taxon>Bacillati</taxon>
        <taxon>Actinomycetota</taxon>
        <taxon>Actinomycetes</taxon>
        <taxon>Kitasatosporales</taxon>
        <taxon>Streptomycetaceae</taxon>
        <taxon>Streptomyces</taxon>
    </lineage>
</organism>
<evidence type="ECO:0000256" key="1">
    <source>
        <dbReference type="ARBA" id="ARBA00010641"/>
    </source>
</evidence>
<dbReference type="InterPro" id="IPR052359">
    <property type="entry name" value="HTH-type_reg/antitoxin"/>
</dbReference>
<dbReference type="Gene3D" id="1.10.260.40">
    <property type="entry name" value="lambda repressor-like DNA-binding domains"/>
    <property type="match status" value="1"/>
</dbReference>
<keyword evidence="2" id="KW-0805">Transcription regulation</keyword>
<dbReference type="SUPFAM" id="SSF88946">
    <property type="entry name" value="Sigma2 domain of RNA polymerase sigma factors"/>
    <property type="match status" value="1"/>
</dbReference>
<feature type="region of interest" description="Disordered" evidence="6">
    <location>
        <begin position="71"/>
        <end position="128"/>
    </location>
</feature>
<dbReference type="InterPro" id="IPR013325">
    <property type="entry name" value="RNA_pol_sigma_r2"/>
</dbReference>